<feature type="transmembrane region" description="Helical" evidence="1">
    <location>
        <begin position="299"/>
        <end position="320"/>
    </location>
</feature>
<dbReference type="InterPro" id="IPR002656">
    <property type="entry name" value="Acyl_transf_3_dom"/>
</dbReference>
<sequence>MTAVTVFHLNPNWLPGGFVGVDIFFVISGFLISSMLIADLETGAFRFSDFYWRRAKRLLPALFATLLATFVCSTIMMSPAALASAGASTVFSVLSVSNIYFWMQTGYFDAASITKPLLHTWSLGVEEQFYFLWPAMLYLLFRTTKARSNLLFFIAVVSVASLAASYFFSDRAANATFFLLPFRVFEFGIGAIASFATSTKTRSARVSNLGALAGAGLILLALLAFNEQTPFPSWYALAPTIGTALVIFFGPGTIAASALSQRPLVEIGRRSYSLYLVHWPIIVFFTMGKHGELTNLDRLIAAVVIFFAAAALYHFVEVKFRYGLSTEQKTRRFAIGFVACSLALVGTATSANLTNGWPWRLPAEVARQLQPFDTKKNYVLNNTVGREPFSQEPGIKVLIVGDSHQADFFNAVYLNMASFPDIEFRSMRLDDACFFMFAPTVTTAPQITQEVRALCNKEVPDFKTSARSRDADYVVISTKWDNIGVEHLRDFTSWVRSQSSFGKLVVLGNTVEFRPVPDLIREYGRVDDAVGLSKYAAKNRDHRTDITNARLAALTSELALPFFRKDRWICGEDGSACDIVDANGNMNIFDYGHWTLTGAEFYGRRIASSDLAAMMEQRQYVLAR</sequence>
<dbReference type="Pfam" id="PF01757">
    <property type="entry name" value="Acyl_transf_3"/>
    <property type="match status" value="1"/>
</dbReference>
<proteinExistence type="predicted"/>
<evidence type="ECO:0000313" key="4">
    <source>
        <dbReference type="EMBL" id="NEI37269.1"/>
    </source>
</evidence>
<evidence type="ECO:0000259" key="2">
    <source>
        <dbReference type="Pfam" id="PF01757"/>
    </source>
</evidence>
<dbReference type="Pfam" id="PF19040">
    <property type="entry name" value="SGNH"/>
    <property type="match status" value="1"/>
</dbReference>
<dbReference type="Proteomes" id="UP000471560">
    <property type="component" value="Unassembled WGS sequence"/>
</dbReference>
<dbReference type="PANTHER" id="PTHR23028">
    <property type="entry name" value="ACETYLTRANSFERASE"/>
    <property type="match status" value="1"/>
</dbReference>
<feature type="transmembrane region" description="Helical" evidence="1">
    <location>
        <begin position="82"/>
        <end position="103"/>
    </location>
</feature>
<feature type="transmembrane region" description="Helical" evidence="1">
    <location>
        <begin position="271"/>
        <end position="287"/>
    </location>
</feature>
<evidence type="ECO:0000256" key="1">
    <source>
        <dbReference type="SAM" id="Phobius"/>
    </source>
</evidence>
<dbReference type="InterPro" id="IPR050879">
    <property type="entry name" value="Acyltransferase_3"/>
</dbReference>
<keyword evidence="1" id="KW-0472">Membrane</keyword>
<dbReference type="GO" id="GO:0009103">
    <property type="term" value="P:lipopolysaccharide biosynthetic process"/>
    <property type="evidence" value="ECO:0007669"/>
    <property type="project" value="TreeGrafter"/>
</dbReference>
<feature type="transmembrane region" description="Helical" evidence="1">
    <location>
        <begin position="150"/>
        <end position="169"/>
    </location>
</feature>
<dbReference type="GO" id="GO:0016020">
    <property type="term" value="C:membrane"/>
    <property type="evidence" value="ECO:0007669"/>
    <property type="project" value="TreeGrafter"/>
</dbReference>
<keyword evidence="4" id="KW-0012">Acyltransferase</keyword>
<evidence type="ECO:0000259" key="3">
    <source>
        <dbReference type="Pfam" id="PF19040"/>
    </source>
</evidence>
<name>A0A6P0BBL7_RHILE</name>
<keyword evidence="1" id="KW-1133">Transmembrane helix</keyword>
<feature type="transmembrane region" description="Helical" evidence="1">
    <location>
        <begin position="208"/>
        <end position="225"/>
    </location>
</feature>
<comment type="caution">
    <text evidence="4">The sequence shown here is derived from an EMBL/GenBank/DDBJ whole genome shotgun (WGS) entry which is preliminary data.</text>
</comment>
<dbReference type="GO" id="GO:0016747">
    <property type="term" value="F:acyltransferase activity, transferring groups other than amino-acyl groups"/>
    <property type="evidence" value="ECO:0007669"/>
    <property type="project" value="InterPro"/>
</dbReference>
<feature type="transmembrane region" description="Helical" evidence="1">
    <location>
        <begin position="237"/>
        <end position="259"/>
    </location>
</feature>
<dbReference type="InterPro" id="IPR043968">
    <property type="entry name" value="SGNH"/>
</dbReference>
<feature type="domain" description="Acyltransferase 3" evidence="2">
    <location>
        <begin position="15"/>
        <end position="311"/>
    </location>
</feature>
<feature type="transmembrane region" description="Helical" evidence="1">
    <location>
        <begin position="175"/>
        <end position="196"/>
    </location>
</feature>
<organism evidence="4 5">
    <name type="scientific">Rhizobium leguminosarum</name>
    <dbReference type="NCBI Taxonomy" id="384"/>
    <lineage>
        <taxon>Bacteria</taxon>
        <taxon>Pseudomonadati</taxon>
        <taxon>Pseudomonadota</taxon>
        <taxon>Alphaproteobacteria</taxon>
        <taxon>Hyphomicrobiales</taxon>
        <taxon>Rhizobiaceae</taxon>
        <taxon>Rhizobium/Agrobacterium group</taxon>
        <taxon>Rhizobium</taxon>
    </lineage>
</organism>
<dbReference type="PANTHER" id="PTHR23028:SF53">
    <property type="entry name" value="ACYL_TRANSF_3 DOMAIN-CONTAINING PROTEIN"/>
    <property type="match status" value="1"/>
</dbReference>
<keyword evidence="1" id="KW-0812">Transmembrane</keyword>
<gene>
    <name evidence="4" type="ORF">GR204_25390</name>
</gene>
<keyword evidence="4" id="KW-0808">Transferase</keyword>
<dbReference type="EMBL" id="WUEZ01000033">
    <property type="protein sequence ID" value="NEI37269.1"/>
    <property type="molecule type" value="Genomic_DNA"/>
</dbReference>
<feature type="domain" description="SGNH" evidence="3">
    <location>
        <begin position="387"/>
        <end position="607"/>
    </location>
</feature>
<accession>A0A6P0BBL7</accession>
<evidence type="ECO:0000313" key="5">
    <source>
        <dbReference type="Proteomes" id="UP000471560"/>
    </source>
</evidence>
<reference evidence="4 5" key="1">
    <citation type="submission" date="2019-12" db="EMBL/GenBank/DDBJ databases">
        <title>Rhizobium genotypes associated with high levels of biological nitrogen fixation by grain legumes in a temperate-maritime cropping system.</title>
        <authorList>
            <person name="Maluk M."/>
            <person name="Francesc Ferrando Molina F."/>
            <person name="Lopez Del Egido L."/>
            <person name="Lafos M."/>
            <person name="Langarica-Fuentes A."/>
            <person name="Gebre Yohannes G."/>
            <person name="Young M.W."/>
            <person name="Martin P."/>
            <person name="Gantlett R."/>
            <person name="Kenicer G."/>
            <person name="Hawes C."/>
            <person name="Begg G.S."/>
            <person name="Quilliam R.S."/>
            <person name="Squire G.R."/>
            <person name="Poole P.S."/>
            <person name="Young P.W."/>
            <person name="Iannetta P.M."/>
            <person name="James E.K."/>
        </authorList>
    </citation>
    <scope>NUCLEOTIDE SEQUENCE [LARGE SCALE GENOMIC DNA]</scope>
    <source>
        <strain evidence="4 5">JHI1096</strain>
    </source>
</reference>
<dbReference type="AlphaFoldDB" id="A0A6P0BBL7"/>
<feature type="transmembrane region" description="Helical" evidence="1">
    <location>
        <begin position="17"/>
        <end position="38"/>
    </location>
</feature>
<feature type="transmembrane region" description="Helical" evidence="1">
    <location>
        <begin position="58"/>
        <end position="76"/>
    </location>
</feature>
<feature type="transmembrane region" description="Helical" evidence="1">
    <location>
        <begin position="332"/>
        <end position="353"/>
    </location>
</feature>
<protein>
    <submittedName>
        <fullName evidence="4">Acyltransferase family protein</fullName>
    </submittedName>
</protein>